<evidence type="ECO:0000256" key="3">
    <source>
        <dbReference type="ARBA" id="ARBA00022692"/>
    </source>
</evidence>
<dbReference type="GO" id="GO:0033013">
    <property type="term" value="P:tetrapyrrole metabolic process"/>
    <property type="evidence" value="ECO:0007669"/>
    <property type="project" value="UniProtKB-ARBA"/>
</dbReference>
<keyword evidence="8" id="KW-1185">Reference proteome</keyword>
<dbReference type="Gene3D" id="1.20.1260.100">
    <property type="entry name" value="TspO/MBR protein"/>
    <property type="match status" value="1"/>
</dbReference>
<gene>
    <name evidence="7" type="ORF">JK386_00760</name>
</gene>
<evidence type="ECO:0000256" key="1">
    <source>
        <dbReference type="ARBA" id="ARBA00004141"/>
    </source>
</evidence>
<dbReference type="PIRSF" id="PIRSF005859">
    <property type="entry name" value="PBR"/>
    <property type="match status" value="1"/>
</dbReference>
<organism evidence="7 8">
    <name type="scientific">Nocardioides faecalis</name>
    <dbReference type="NCBI Taxonomy" id="2803858"/>
    <lineage>
        <taxon>Bacteria</taxon>
        <taxon>Bacillati</taxon>
        <taxon>Actinomycetota</taxon>
        <taxon>Actinomycetes</taxon>
        <taxon>Propionibacteriales</taxon>
        <taxon>Nocardioidaceae</taxon>
        <taxon>Nocardioides</taxon>
    </lineage>
</organism>
<name>A0A938Y376_9ACTN</name>
<dbReference type="InterPro" id="IPR038330">
    <property type="entry name" value="TspO/MBR-related_sf"/>
</dbReference>
<evidence type="ECO:0000256" key="5">
    <source>
        <dbReference type="ARBA" id="ARBA00023136"/>
    </source>
</evidence>
<evidence type="ECO:0000256" key="6">
    <source>
        <dbReference type="SAM" id="Phobius"/>
    </source>
</evidence>
<accession>A0A938Y376</accession>
<dbReference type="RefSeq" id="WP_205289735.1">
    <property type="nucleotide sequence ID" value="NZ_CP074406.1"/>
</dbReference>
<comment type="similarity">
    <text evidence="2">Belongs to the TspO/BZRP family.</text>
</comment>
<dbReference type="InterPro" id="IPR004307">
    <property type="entry name" value="TspO_MBR"/>
</dbReference>
<dbReference type="CDD" id="cd15904">
    <property type="entry name" value="TSPO_MBR"/>
    <property type="match status" value="1"/>
</dbReference>
<comment type="subcellular location">
    <subcellularLocation>
        <location evidence="1">Membrane</location>
        <topology evidence="1">Multi-pass membrane protein</topology>
    </subcellularLocation>
</comment>
<dbReference type="Pfam" id="PF03073">
    <property type="entry name" value="TspO_MBR"/>
    <property type="match status" value="1"/>
</dbReference>
<feature type="transmembrane region" description="Helical" evidence="6">
    <location>
        <begin position="86"/>
        <end position="106"/>
    </location>
</feature>
<evidence type="ECO:0000256" key="4">
    <source>
        <dbReference type="ARBA" id="ARBA00022989"/>
    </source>
</evidence>
<dbReference type="PANTHER" id="PTHR10057">
    <property type="entry name" value="PERIPHERAL-TYPE BENZODIAZEPINE RECEPTOR"/>
    <property type="match status" value="1"/>
</dbReference>
<keyword evidence="5 6" id="KW-0472">Membrane</keyword>
<dbReference type="EMBL" id="JAERTX010000001">
    <property type="protein sequence ID" value="MBM9458429.1"/>
    <property type="molecule type" value="Genomic_DNA"/>
</dbReference>
<dbReference type="FunFam" id="1.20.1260.100:FF:000001">
    <property type="entry name" value="translocator protein 2"/>
    <property type="match status" value="1"/>
</dbReference>
<feature type="transmembrane region" description="Helical" evidence="6">
    <location>
        <begin position="57"/>
        <end position="79"/>
    </location>
</feature>
<dbReference type="AlphaFoldDB" id="A0A938Y376"/>
<evidence type="ECO:0000256" key="2">
    <source>
        <dbReference type="ARBA" id="ARBA00007524"/>
    </source>
</evidence>
<feature type="transmembrane region" description="Helical" evidence="6">
    <location>
        <begin position="140"/>
        <end position="163"/>
    </location>
</feature>
<reference evidence="7" key="1">
    <citation type="submission" date="2021-01" db="EMBL/GenBank/DDBJ databases">
        <title>Novel species in genus Nocardioides.</title>
        <authorList>
            <person name="Zhang G."/>
        </authorList>
    </citation>
    <scope>NUCLEOTIDE SEQUENCE</scope>
    <source>
        <strain evidence="7">Zg-536</strain>
    </source>
</reference>
<dbReference type="GO" id="GO:0016020">
    <property type="term" value="C:membrane"/>
    <property type="evidence" value="ECO:0007669"/>
    <property type="project" value="UniProtKB-SubCell"/>
</dbReference>
<sequence length="164" mass="17770">MASDTLLGTRVRRADLVALAVVVLLVVAAAGFGSLAAQDSRSTYDNLDTPPFAPPGWLFGPMWSLLYLLIALSAWLTWLAVRRVDVALGTWLVQLVLNAAWTPLFFGGDKYWIAFVELCALVVAIVATIVLFVRRRRLAGVLLLPYLGWVGYAGALNLAIALAN</sequence>
<protein>
    <submittedName>
        <fullName evidence="7">Tryptophan-rich sensory protein</fullName>
    </submittedName>
</protein>
<feature type="transmembrane region" description="Helical" evidence="6">
    <location>
        <begin position="16"/>
        <end position="37"/>
    </location>
</feature>
<dbReference type="Proteomes" id="UP000663791">
    <property type="component" value="Unassembled WGS sequence"/>
</dbReference>
<evidence type="ECO:0000313" key="8">
    <source>
        <dbReference type="Proteomes" id="UP000663791"/>
    </source>
</evidence>
<keyword evidence="4 6" id="KW-1133">Transmembrane helix</keyword>
<proteinExistence type="inferred from homology"/>
<dbReference type="PANTHER" id="PTHR10057:SF0">
    <property type="entry name" value="TRANSLOCATOR PROTEIN"/>
    <property type="match status" value="1"/>
</dbReference>
<comment type="caution">
    <text evidence="7">The sequence shown here is derived from an EMBL/GenBank/DDBJ whole genome shotgun (WGS) entry which is preliminary data.</text>
</comment>
<evidence type="ECO:0000313" key="7">
    <source>
        <dbReference type="EMBL" id="MBM9458429.1"/>
    </source>
</evidence>
<keyword evidence="3 6" id="KW-0812">Transmembrane</keyword>
<feature type="transmembrane region" description="Helical" evidence="6">
    <location>
        <begin position="112"/>
        <end position="133"/>
    </location>
</feature>